<feature type="transmembrane region" description="Helical" evidence="1">
    <location>
        <begin position="56"/>
        <end position="77"/>
    </location>
</feature>
<dbReference type="Proteomes" id="UP000675781">
    <property type="component" value="Unassembled WGS sequence"/>
</dbReference>
<feature type="transmembrane region" description="Helical" evidence="1">
    <location>
        <begin position="98"/>
        <end position="122"/>
    </location>
</feature>
<evidence type="ECO:0008006" key="4">
    <source>
        <dbReference type="Google" id="ProtNLM"/>
    </source>
</evidence>
<feature type="transmembrane region" description="Helical" evidence="1">
    <location>
        <begin position="6"/>
        <end position="21"/>
    </location>
</feature>
<dbReference type="EMBL" id="JAGSOG010000021">
    <property type="protein sequence ID" value="MBR7833015.1"/>
    <property type="molecule type" value="Genomic_DNA"/>
</dbReference>
<sequence>MSGIEILIVVGVVGYIIFRQLQGEFLRGKRTVLLPLILTIIGFSDLRSSHGPHLQTVDIVCIAIGCAGSALIGFGFGGMMRLAARDGYLWARLPVRGLWLWLALVVWRVAAMGLALALHAHVAASTSTLLFSLGVNRLAAAAVIVLRAQSMGVQFAPEKNGSSILGGLLSSESGDRRR</sequence>
<accession>A0A941EI62</accession>
<proteinExistence type="predicted"/>
<protein>
    <recommendedName>
        <fullName evidence="4">DUF1453 domain-containing protein</fullName>
    </recommendedName>
</protein>
<evidence type="ECO:0000256" key="1">
    <source>
        <dbReference type="SAM" id="Phobius"/>
    </source>
</evidence>
<feature type="transmembrane region" description="Helical" evidence="1">
    <location>
        <begin position="128"/>
        <end position="146"/>
    </location>
</feature>
<organism evidence="2 3">
    <name type="scientific">Actinospica durhamensis</name>
    <dbReference type="NCBI Taxonomy" id="1508375"/>
    <lineage>
        <taxon>Bacteria</taxon>
        <taxon>Bacillati</taxon>
        <taxon>Actinomycetota</taxon>
        <taxon>Actinomycetes</taxon>
        <taxon>Catenulisporales</taxon>
        <taxon>Actinospicaceae</taxon>
        <taxon>Actinospica</taxon>
    </lineage>
</organism>
<keyword evidence="1" id="KW-0812">Transmembrane</keyword>
<keyword evidence="3" id="KW-1185">Reference proteome</keyword>
<dbReference type="AlphaFoldDB" id="A0A941EI62"/>
<evidence type="ECO:0000313" key="2">
    <source>
        <dbReference type="EMBL" id="MBR7833015.1"/>
    </source>
</evidence>
<gene>
    <name evidence="2" type="ORF">KDL01_07060</name>
</gene>
<comment type="caution">
    <text evidence="2">The sequence shown here is derived from an EMBL/GenBank/DDBJ whole genome shotgun (WGS) entry which is preliminary data.</text>
</comment>
<keyword evidence="1" id="KW-1133">Transmembrane helix</keyword>
<name>A0A941EI62_9ACTN</name>
<dbReference type="RefSeq" id="WP_212527540.1">
    <property type="nucleotide sequence ID" value="NZ_JAGSOG010000021.1"/>
</dbReference>
<reference evidence="2" key="1">
    <citation type="submission" date="2021-04" db="EMBL/GenBank/DDBJ databases">
        <title>Genome based classification of Actinospica acidithermotolerans sp. nov., an actinobacterium isolated from an Indonesian hot spring.</title>
        <authorList>
            <person name="Kusuma A.B."/>
            <person name="Putra K.E."/>
            <person name="Nafisah S."/>
            <person name="Loh J."/>
            <person name="Nouioui I."/>
            <person name="Goodfellow M."/>
        </authorList>
    </citation>
    <scope>NUCLEOTIDE SEQUENCE</scope>
    <source>
        <strain evidence="2">CSCA 57</strain>
    </source>
</reference>
<evidence type="ECO:0000313" key="3">
    <source>
        <dbReference type="Proteomes" id="UP000675781"/>
    </source>
</evidence>
<keyword evidence="1" id="KW-0472">Membrane</keyword>
<feature type="transmembrane region" description="Helical" evidence="1">
    <location>
        <begin position="33"/>
        <end position="50"/>
    </location>
</feature>